<dbReference type="Gene3D" id="3.40.50.1820">
    <property type="entry name" value="alpha/beta hydrolase"/>
    <property type="match status" value="1"/>
</dbReference>
<comment type="similarity">
    <text evidence="2">Belongs to the DNA photolyase class-1 family.</text>
</comment>
<evidence type="ECO:0000256" key="1">
    <source>
        <dbReference type="ARBA" id="ARBA00001974"/>
    </source>
</evidence>
<dbReference type="Pfam" id="PF12697">
    <property type="entry name" value="Abhydrolase_6"/>
    <property type="match status" value="1"/>
</dbReference>
<dbReference type="InterPro" id="IPR036155">
    <property type="entry name" value="Crypto/Photolyase_N_sf"/>
</dbReference>
<evidence type="ECO:0000313" key="7">
    <source>
        <dbReference type="EMBL" id="TKA36698.1"/>
    </source>
</evidence>
<dbReference type="GO" id="GO:0005737">
    <property type="term" value="C:cytoplasm"/>
    <property type="evidence" value="ECO:0007669"/>
    <property type="project" value="TreeGrafter"/>
</dbReference>
<dbReference type="SUPFAM" id="SSF48173">
    <property type="entry name" value="Cryptochrome/photolyase FAD-binding domain"/>
    <property type="match status" value="1"/>
</dbReference>
<comment type="caution">
    <text evidence="7">The sequence shown here is derived from an EMBL/GenBank/DDBJ whole genome shotgun (WGS) entry which is preliminary data.</text>
</comment>
<evidence type="ECO:0000256" key="3">
    <source>
        <dbReference type="ARBA" id="ARBA00022630"/>
    </source>
</evidence>
<dbReference type="Proteomes" id="UP000310066">
    <property type="component" value="Unassembled WGS sequence"/>
</dbReference>
<dbReference type="InterPro" id="IPR006050">
    <property type="entry name" value="DNA_photolyase_N"/>
</dbReference>
<dbReference type="Gene3D" id="1.10.579.10">
    <property type="entry name" value="DNA Cyclobutane Dipyrimidine Photolyase, subunit A, domain 3"/>
    <property type="match status" value="1"/>
</dbReference>
<evidence type="ECO:0000313" key="8">
    <source>
        <dbReference type="Proteomes" id="UP000310066"/>
    </source>
</evidence>
<proteinExistence type="inferred from homology"/>
<dbReference type="OrthoDB" id="435881at2759"/>
<dbReference type="Gene3D" id="1.25.40.80">
    <property type="match status" value="1"/>
</dbReference>
<dbReference type="PROSITE" id="PS51645">
    <property type="entry name" value="PHR_CRY_ALPHA_BETA"/>
    <property type="match status" value="1"/>
</dbReference>
<sequence length="906" mass="101074">MRLLPSRYPESTYSPRRGKMNQVRQKVSQYVMRHVTNGAAHALDDDLQITIPFSEANKEATATILFIHGAFGDRNDWDQVTPNLSKYHILLPDLPGHGQTDRIGPFSKKLSARLLADLIRQHAKGGRAHVVALSLGAFVAIELASVHSDVVNEMFISGLKVMPAAYRTAIAPYGLWLSQRLESYIPLPLVRWAMDGTDMQGVDLSRVTLPLCRAIMSTITAESGDGEWAQPWAARTCIISAGKAGIVPSADHPEDAVKYRDIGRKGNAETVAYTHPLMRHPWNRQDPVLFARACRCHYVYRARVGNNRWQFLIDCMNDVSRSITNLNAESKLFVLREPAVTLLPKLFRAWNITHLVFEKDTDAYAKERDKQVIESAEKAGVKVIVGPQSRTLWDSDEVMKANGGKPTMSISQLQAAGAKVGAIARPVETPTNLPGPGDVELDIDQERPESKPDINGKYRESDEKTYSSGIAGPQGDYSVPTLVELGMKPATTPHRGGESLILARLESILADEDYTATFEKPKTSPAAFEPQSTFLTSPFLHFGALSARYFYHRVEDIVEKRRKEKKAVSTPPTSLTGQLLFRDMYFVAQAALGYSFGQTYGNSHCRFIPWHLPSKVDVKTGLVTGEYEVDDEGKEKEFQRWRDGKTGFPWIDAIMRQLKQEGWIHHLARHAVACFLTRGGCYISWERGAEVFEEWLVDHEAACNIGNWQWLSCTAFYAMFYRCYSPVAFGKKWDDTGEFVRKYVPELKGLSKKYIYEPHKAPIQDLKKAGVVIRGDGSEEMSEGVPVYPKPMFDFNVQREICMQGMKNAYRVGLHGNDPKVLDGSWKELFADDGAGPTEGKEGGPGGMASFEDADEADGAREELVKAKRTSKRNVPKASPEAARKGHKREHSQGTIDGAFGKKVKS</sequence>
<dbReference type="STRING" id="329885.A0A4U0ULN3"/>
<feature type="domain" description="Photolyase/cryptochrome alpha/beta" evidence="6">
    <location>
        <begin position="260"/>
        <end position="391"/>
    </location>
</feature>
<protein>
    <recommendedName>
        <fullName evidence="6">Photolyase/cryptochrome alpha/beta domain-containing protein</fullName>
    </recommendedName>
</protein>
<accession>A0A4U0ULN3</accession>
<reference evidence="7 8" key="1">
    <citation type="submission" date="2017-03" db="EMBL/GenBank/DDBJ databases">
        <title>Genomes of endolithic fungi from Antarctica.</title>
        <authorList>
            <person name="Coleine C."/>
            <person name="Masonjones S."/>
            <person name="Stajich J.E."/>
        </authorList>
    </citation>
    <scope>NUCLEOTIDE SEQUENCE [LARGE SCALE GENOMIC DNA]</scope>
    <source>
        <strain evidence="7 8">CCFEE 5311</strain>
    </source>
</reference>
<dbReference type="InterPro" id="IPR014729">
    <property type="entry name" value="Rossmann-like_a/b/a_fold"/>
</dbReference>
<comment type="cofactor">
    <cofactor evidence="1">
        <name>FAD</name>
        <dbReference type="ChEBI" id="CHEBI:57692"/>
    </cofactor>
</comment>
<dbReference type="GO" id="GO:0032922">
    <property type="term" value="P:circadian regulation of gene expression"/>
    <property type="evidence" value="ECO:0007669"/>
    <property type="project" value="TreeGrafter"/>
</dbReference>
<gene>
    <name evidence="7" type="ORF">B0A54_11566</name>
</gene>
<organism evidence="7 8">
    <name type="scientific">Friedmanniomyces endolithicus</name>
    <dbReference type="NCBI Taxonomy" id="329885"/>
    <lineage>
        <taxon>Eukaryota</taxon>
        <taxon>Fungi</taxon>
        <taxon>Dikarya</taxon>
        <taxon>Ascomycota</taxon>
        <taxon>Pezizomycotina</taxon>
        <taxon>Dothideomycetes</taxon>
        <taxon>Dothideomycetidae</taxon>
        <taxon>Mycosphaerellales</taxon>
        <taxon>Teratosphaeriaceae</taxon>
        <taxon>Friedmanniomyces</taxon>
    </lineage>
</organism>
<dbReference type="InterPro" id="IPR000073">
    <property type="entry name" value="AB_hydrolase_1"/>
</dbReference>
<feature type="compositionally biased region" description="Basic and acidic residues" evidence="5">
    <location>
        <begin position="444"/>
        <end position="465"/>
    </location>
</feature>
<evidence type="ECO:0000256" key="5">
    <source>
        <dbReference type="SAM" id="MobiDB-lite"/>
    </source>
</evidence>
<dbReference type="GO" id="GO:0043153">
    <property type="term" value="P:entrainment of circadian clock by photoperiod"/>
    <property type="evidence" value="ECO:0007669"/>
    <property type="project" value="TreeGrafter"/>
</dbReference>
<dbReference type="AlphaFoldDB" id="A0A4U0ULN3"/>
<dbReference type="GO" id="GO:0005634">
    <property type="term" value="C:nucleus"/>
    <property type="evidence" value="ECO:0007669"/>
    <property type="project" value="TreeGrafter"/>
</dbReference>
<evidence type="ECO:0000256" key="2">
    <source>
        <dbReference type="ARBA" id="ARBA00005862"/>
    </source>
</evidence>
<dbReference type="PANTHER" id="PTHR11455">
    <property type="entry name" value="CRYPTOCHROME"/>
    <property type="match status" value="1"/>
</dbReference>
<feature type="region of interest" description="Disordered" evidence="5">
    <location>
        <begin position="1"/>
        <end position="21"/>
    </location>
</feature>
<keyword evidence="3" id="KW-0285">Flavoprotein</keyword>
<dbReference type="InterPro" id="IPR005101">
    <property type="entry name" value="Cryptochr/Photolyase_FAD-bd"/>
</dbReference>
<dbReference type="InterPro" id="IPR036134">
    <property type="entry name" value="Crypto/Photolyase_FAD-like_sf"/>
</dbReference>
<dbReference type="PANTHER" id="PTHR11455:SF9">
    <property type="entry name" value="CRYPTOCHROME CIRCADIAN CLOCK 5 ISOFORM X1"/>
    <property type="match status" value="1"/>
</dbReference>
<dbReference type="Pfam" id="PF03441">
    <property type="entry name" value="FAD_binding_7"/>
    <property type="match status" value="1"/>
</dbReference>
<dbReference type="Pfam" id="PF00875">
    <property type="entry name" value="DNA_photolyase"/>
    <property type="match status" value="1"/>
</dbReference>
<dbReference type="InterPro" id="IPR029058">
    <property type="entry name" value="AB_hydrolase_fold"/>
</dbReference>
<dbReference type="GO" id="GO:0071949">
    <property type="term" value="F:FAD binding"/>
    <property type="evidence" value="ECO:0007669"/>
    <property type="project" value="TreeGrafter"/>
</dbReference>
<dbReference type="EMBL" id="NAJP01000057">
    <property type="protein sequence ID" value="TKA36698.1"/>
    <property type="molecule type" value="Genomic_DNA"/>
</dbReference>
<evidence type="ECO:0000259" key="6">
    <source>
        <dbReference type="PROSITE" id="PS51645"/>
    </source>
</evidence>
<name>A0A4U0ULN3_9PEZI</name>
<evidence type="ECO:0000256" key="4">
    <source>
        <dbReference type="ARBA" id="ARBA00022827"/>
    </source>
</evidence>
<keyword evidence="4" id="KW-0274">FAD</keyword>
<feature type="region of interest" description="Disordered" evidence="5">
    <location>
        <begin position="427"/>
        <end position="475"/>
    </location>
</feature>
<dbReference type="GO" id="GO:0003904">
    <property type="term" value="F:deoxyribodipyrimidine photo-lyase activity"/>
    <property type="evidence" value="ECO:0007669"/>
    <property type="project" value="TreeGrafter"/>
</dbReference>
<dbReference type="SUPFAM" id="SSF52425">
    <property type="entry name" value="Cryptochrome/photolyase, N-terminal domain"/>
    <property type="match status" value="1"/>
</dbReference>
<dbReference type="GO" id="GO:0003677">
    <property type="term" value="F:DNA binding"/>
    <property type="evidence" value="ECO:0007669"/>
    <property type="project" value="TreeGrafter"/>
</dbReference>
<dbReference type="Gene3D" id="3.40.50.620">
    <property type="entry name" value="HUPs"/>
    <property type="match status" value="1"/>
</dbReference>
<dbReference type="SUPFAM" id="SSF53474">
    <property type="entry name" value="alpha/beta-Hydrolases"/>
    <property type="match status" value="1"/>
</dbReference>
<dbReference type="InterPro" id="IPR002081">
    <property type="entry name" value="Cryptochrome/DNA_photolyase_1"/>
</dbReference>
<feature type="region of interest" description="Disordered" evidence="5">
    <location>
        <begin position="830"/>
        <end position="906"/>
    </location>
</feature>